<comment type="caution">
    <text evidence="2">The sequence shown here is derived from an EMBL/GenBank/DDBJ whole genome shotgun (WGS) entry which is preliminary data.</text>
</comment>
<keyword evidence="1" id="KW-0812">Transmembrane</keyword>
<dbReference type="AlphaFoldDB" id="A0A9N7ZAD4"/>
<keyword evidence="1" id="KW-0472">Membrane</keyword>
<dbReference type="EMBL" id="CADEAL010004322">
    <property type="protein sequence ID" value="CAB1457005.1"/>
    <property type="molecule type" value="Genomic_DNA"/>
</dbReference>
<protein>
    <submittedName>
        <fullName evidence="2">Uncharacterized protein</fullName>
    </submittedName>
</protein>
<keyword evidence="3" id="KW-1185">Reference proteome</keyword>
<evidence type="ECO:0000313" key="2">
    <source>
        <dbReference type="EMBL" id="CAB1457005.1"/>
    </source>
</evidence>
<name>A0A9N7ZAD4_PLEPL</name>
<evidence type="ECO:0000313" key="3">
    <source>
        <dbReference type="Proteomes" id="UP001153269"/>
    </source>
</evidence>
<feature type="transmembrane region" description="Helical" evidence="1">
    <location>
        <begin position="41"/>
        <end position="63"/>
    </location>
</feature>
<keyword evidence="1" id="KW-1133">Transmembrane helix</keyword>
<proteinExistence type="predicted"/>
<sequence>MRSSVRALLIPPQEKTRPNIRLSQQGRTSKIHQWLFKTGRVFALLGHAHTTVSLFLVPLPLLLPGIS</sequence>
<dbReference type="Proteomes" id="UP001153269">
    <property type="component" value="Unassembled WGS sequence"/>
</dbReference>
<gene>
    <name evidence="2" type="ORF">PLEPLA_LOCUS44808</name>
</gene>
<accession>A0A9N7ZAD4</accession>
<organism evidence="2 3">
    <name type="scientific">Pleuronectes platessa</name>
    <name type="common">European plaice</name>
    <dbReference type="NCBI Taxonomy" id="8262"/>
    <lineage>
        <taxon>Eukaryota</taxon>
        <taxon>Metazoa</taxon>
        <taxon>Chordata</taxon>
        <taxon>Craniata</taxon>
        <taxon>Vertebrata</taxon>
        <taxon>Euteleostomi</taxon>
        <taxon>Actinopterygii</taxon>
        <taxon>Neopterygii</taxon>
        <taxon>Teleostei</taxon>
        <taxon>Neoteleostei</taxon>
        <taxon>Acanthomorphata</taxon>
        <taxon>Carangaria</taxon>
        <taxon>Pleuronectiformes</taxon>
        <taxon>Pleuronectoidei</taxon>
        <taxon>Pleuronectidae</taxon>
        <taxon>Pleuronectes</taxon>
    </lineage>
</organism>
<evidence type="ECO:0000256" key="1">
    <source>
        <dbReference type="SAM" id="Phobius"/>
    </source>
</evidence>
<reference evidence="2" key="1">
    <citation type="submission" date="2020-03" db="EMBL/GenBank/DDBJ databases">
        <authorList>
            <person name="Weist P."/>
        </authorList>
    </citation>
    <scope>NUCLEOTIDE SEQUENCE</scope>
</reference>